<comment type="caution">
    <text evidence="2">The sequence shown here is derived from an EMBL/GenBank/DDBJ whole genome shotgun (WGS) entry which is preliminary data.</text>
</comment>
<feature type="region of interest" description="Disordered" evidence="1">
    <location>
        <begin position="1"/>
        <end position="31"/>
    </location>
</feature>
<gene>
    <name evidence="2" type="ORF">N7509_013305</name>
</gene>
<dbReference type="InterPro" id="IPR022190">
    <property type="entry name" value="DUF3716"/>
</dbReference>
<protein>
    <submittedName>
        <fullName evidence="2">Uncharacterized protein</fullName>
    </submittedName>
</protein>
<evidence type="ECO:0000313" key="2">
    <source>
        <dbReference type="EMBL" id="KAJ5376419.1"/>
    </source>
</evidence>
<name>A0A9W9VD70_9EURO</name>
<dbReference type="Pfam" id="PF12511">
    <property type="entry name" value="DUF3716"/>
    <property type="match status" value="1"/>
</dbReference>
<dbReference type="EMBL" id="JAPZBU010000012">
    <property type="protein sequence ID" value="KAJ5376419.1"/>
    <property type="molecule type" value="Genomic_DNA"/>
</dbReference>
<proteinExistence type="predicted"/>
<dbReference type="GeneID" id="81376922"/>
<sequence>MAIQGTDNASEALRVLRGKPMQREPARRSNKKWAGNLIHQHIDASISNVESAVLQIVGPPPVKPCRCCRNRHGPWARCIVSPEGCGNIISACANCHWYDKDKNCNFYKAPAPAPAPMNQPGKSWEKGHRHASSPFQGRLQHQERLTTIGMAAPRIMEHLHAAMADQRQEEAETRITVKIMETIINDPALDADERYIDLFRLFLSKWDILGLAVYWEIFVMRWLDCWL</sequence>
<dbReference type="AlphaFoldDB" id="A0A9W9VD70"/>
<accession>A0A9W9VD70</accession>
<evidence type="ECO:0000256" key="1">
    <source>
        <dbReference type="SAM" id="MobiDB-lite"/>
    </source>
</evidence>
<organism evidence="2 3">
    <name type="scientific">Penicillium cosmopolitanum</name>
    <dbReference type="NCBI Taxonomy" id="1131564"/>
    <lineage>
        <taxon>Eukaryota</taxon>
        <taxon>Fungi</taxon>
        <taxon>Dikarya</taxon>
        <taxon>Ascomycota</taxon>
        <taxon>Pezizomycotina</taxon>
        <taxon>Eurotiomycetes</taxon>
        <taxon>Eurotiomycetidae</taxon>
        <taxon>Eurotiales</taxon>
        <taxon>Aspergillaceae</taxon>
        <taxon>Penicillium</taxon>
    </lineage>
</organism>
<dbReference type="Proteomes" id="UP001147747">
    <property type="component" value="Unassembled WGS sequence"/>
</dbReference>
<reference evidence="2" key="1">
    <citation type="submission" date="2022-12" db="EMBL/GenBank/DDBJ databases">
        <authorList>
            <person name="Petersen C."/>
        </authorList>
    </citation>
    <scope>NUCLEOTIDE SEQUENCE</scope>
    <source>
        <strain evidence="2">IBT 29677</strain>
    </source>
</reference>
<keyword evidence="3" id="KW-1185">Reference proteome</keyword>
<dbReference type="RefSeq" id="XP_056481449.1">
    <property type="nucleotide sequence ID" value="XM_056637942.1"/>
</dbReference>
<feature type="region of interest" description="Disordered" evidence="1">
    <location>
        <begin position="117"/>
        <end position="136"/>
    </location>
</feature>
<evidence type="ECO:0000313" key="3">
    <source>
        <dbReference type="Proteomes" id="UP001147747"/>
    </source>
</evidence>
<reference evidence="2" key="2">
    <citation type="journal article" date="2023" name="IMA Fungus">
        <title>Comparative genomic study of the Penicillium genus elucidates a diverse pangenome and 15 lateral gene transfer events.</title>
        <authorList>
            <person name="Petersen C."/>
            <person name="Sorensen T."/>
            <person name="Nielsen M.R."/>
            <person name="Sondergaard T.E."/>
            <person name="Sorensen J.L."/>
            <person name="Fitzpatrick D.A."/>
            <person name="Frisvad J.C."/>
            <person name="Nielsen K.L."/>
        </authorList>
    </citation>
    <scope>NUCLEOTIDE SEQUENCE</scope>
    <source>
        <strain evidence="2">IBT 29677</strain>
    </source>
</reference>
<dbReference type="OrthoDB" id="4359659at2759"/>